<dbReference type="PANTHER" id="PTHR33993:SF14">
    <property type="entry name" value="GB|AAF24581.1"/>
    <property type="match status" value="1"/>
</dbReference>
<dbReference type="InterPro" id="IPR037523">
    <property type="entry name" value="VOC_core"/>
</dbReference>
<dbReference type="InterPro" id="IPR004360">
    <property type="entry name" value="Glyas_Fos-R_dOase_dom"/>
</dbReference>
<dbReference type="SUPFAM" id="SSF54593">
    <property type="entry name" value="Glyoxalase/Bleomycin resistance protein/Dihydroxybiphenyl dioxygenase"/>
    <property type="match status" value="2"/>
</dbReference>
<evidence type="ECO:0000259" key="2">
    <source>
        <dbReference type="PROSITE" id="PS51819"/>
    </source>
</evidence>
<sequence>MEITVGDLERSQAFYAAVLGWAFEDSGPDYGHYRNALVAGRRVAGMSPPLEGVEDWPKVWTTYLATDDVEVTAERASAAGAQVVMEPMDIAAFGRVGLWVDPGGAAFGGWEALEHNGFGIHDEHGAVSWVDLVTPDLRAAKTFYRSVFGLSFEDLSVPGIGYATFTPAGAAWPAGGVGDQVDGDVAGPRWCVTFAVDDVDAAVQRVLDAGGSAPNDPVDTESGRIATVAGPDGEEFSLMTPSGGADLSEPG</sequence>
<feature type="domain" description="VOC" evidence="2">
    <location>
        <begin position="126"/>
        <end position="241"/>
    </location>
</feature>
<dbReference type="PROSITE" id="PS51819">
    <property type="entry name" value="VOC"/>
    <property type="match status" value="2"/>
</dbReference>
<feature type="region of interest" description="Disordered" evidence="1">
    <location>
        <begin position="210"/>
        <end position="251"/>
    </location>
</feature>
<organism evidence="3 4">
    <name type="scientific">Knoellia flava TL1</name>
    <dbReference type="NCBI Taxonomy" id="1385518"/>
    <lineage>
        <taxon>Bacteria</taxon>
        <taxon>Bacillati</taxon>
        <taxon>Actinomycetota</taxon>
        <taxon>Actinomycetes</taxon>
        <taxon>Micrococcales</taxon>
        <taxon>Intrasporangiaceae</taxon>
        <taxon>Knoellia</taxon>
    </lineage>
</organism>
<dbReference type="Gene3D" id="3.10.180.10">
    <property type="entry name" value="2,3-Dihydroxybiphenyl 1,2-Dioxygenase, domain 1"/>
    <property type="match status" value="2"/>
</dbReference>
<keyword evidence="4" id="KW-1185">Reference proteome</keyword>
<dbReference type="Pfam" id="PF00903">
    <property type="entry name" value="Glyoxalase"/>
    <property type="match status" value="2"/>
</dbReference>
<dbReference type="InterPro" id="IPR052164">
    <property type="entry name" value="Anthracycline_SecMetBiosynth"/>
</dbReference>
<feature type="domain" description="VOC" evidence="2">
    <location>
        <begin position="1"/>
        <end position="112"/>
    </location>
</feature>
<evidence type="ECO:0000256" key="1">
    <source>
        <dbReference type="SAM" id="MobiDB-lite"/>
    </source>
</evidence>
<protein>
    <recommendedName>
        <fullName evidence="2">VOC domain-containing protein</fullName>
    </recommendedName>
</protein>
<accession>A0ABR4XGW6</accession>
<name>A0ABR4XGW6_9MICO</name>
<dbReference type="CDD" id="cd07247">
    <property type="entry name" value="SgaA_N_like"/>
    <property type="match status" value="2"/>
</dbReference>
<reference evidence="3 4" key="1">
    <citation type="submission" date="2013-08" db="EMBL/GenBank/DDBJ databases">
        <title>The genome sequence of Knoellia flava.</title>
        <authorList>
            <person name="Zhu W."/>
            <person name="Wang G."/>
        </authorList>
    </citation>
    <scope>NUCLEOTIDE SEQUENCE [LARGE SCALE GENOMIC DNA]</scope>
    <source>
        <strain evidence="3 4">TL1</strain>
    </source>
</reference>
<dbReference type="Proteomes" id="UP000029990">
    <property type="component" value="Unassembled WGS sequence"/>
</dbReference>
<comment type="caution">
    <text evidence="3">The sequence shown here is derived from an EMBL/GenBank/DDBJ whole genome shotgun (WGS) entry which is preliminary data.</text>
</comment>
<dbReference type="PANTHER" id="PTHR33993">
    <property type="entry name" value="GLYOXALASE-RELATED"/>
    <property type="match status" value="1"/>
</dbReference>
<proteinExistence type="predicted"/>
<dbReference type="EMBL" id="AVPI01000005">
    <property type="protein sequence ID" value="KGN35365.1"/>
    <property type="molecule type" value="Genomic_DNA"/>
</dbReference>
<dbReference type="InterPro" id="IPR029068">
    <property type="entry name" value="Glyas_Bleomycin-R_OHBP_Dase"/>
</dbReference>
<gene>
    <name evidence="3" type="ORF">N798_03315</name>
</gene>
<evidence type="ECO:0000313" key="4">
    <source>
        <dbReference type="Proteomes" id="UP000029990"/>
    </source>
</evidence>
<evidence type="ECO:0000313" key="3">
    <source>
        <dbReference type="EMBL" id="KGN35365.1"/>
    </source>
</evidence>